<sequence>MNPLQNRIDFCVIISVDGANPNGDPATMSWYPRVLYDGHGEISDVCLKRKIRNRLQDMGEEIFVQEDSRIDDGYRSLKERILNFDDFKNEYRNKKPDFKKIYDSTCKKWIDIRTFGQVFPFKGAGNNLSTNVRGCMSLWGATSLDVIDVQEIISIKSTNLNETEEGRKDSASFFHRYMVHKAAYVTYGSIYCQLAEKNNFTEEDAEKIHQALITLFEGGAAAMRPAGTMNVQKVYWWKHNCKTGQYPQIKVFKTLDIQPQKEYPFFTVTETPLPDLTPEVYTLYEYSCAVTPQIRQTGNRLSGLAGTAYASLLA</sequence>
<dbReference type="Pfam" id="PF05107">
    <property type="entry name" value="Cas_Cas7"/>
    <property type="match status" value="1"/>
</dbReference>
<reference evidence="1 2" key="1">
    <citation type="submission" date="2019-08" db="EMBL/GenBank/DDBJ databases">
        <title>In-depth cultivation of the pig gut microbiome towards novel bacterial diversity and tailored functional studies.</title>
        <authorList>
            <person name="Wylensek D."/>
            <person name="Hitch T.C.A."/>
            <person name="Clavel T."/>
        </authorList>
    </citation>
    <scope>NUCLEOTIDE SEQUENCE [LARGE SCALE GENOMIC DNA]</scope>
    <source>
        <strain evidence="1 2">BSM-383-APC-4H</strain>
    </source>
</reference>
<evidence type="ECO:0000313" key="2">
    <source>
        <dbReference type="Proteomes" id="UP000433359"/>
    </source>
</evidence>
<accession>A0A6N7Y398</accession>
<dbReference type="NCBIfam" id="TIGR01595">
    <property type="entry name" value="cas_CT1132"/>
    <property type="match status" value="1"/>
</dbReference>
<dbReference type="InterPro" id="IPR006482">
    <property type="entry name" value="Cas7_Csh2/Csh2"/>
</dbReference>
<name>A0A6N7Y398_9FIRM</name>
<dbReference type="AlphaFoldDB" id="A0A6N7Y398"/>
<gene>
    <name evidence="1" type="primary">cas7c</name>
    <name evidence="1" type="ORF">FYJ25_14330</name>
</gene>
<protein>
    <submittedName>
        <fullName evidence="1">Type I-C CRISPR-associated protein Cas7/Csd2</fullName>
    </submittedName>
</protein>
<dbReference type="GO" id="GO:0043571">
    <property type="term" value="P:maintenance of CRISPR repeat elements"/>
    <property type="evidence" value="ECO:0007669"/>
    <property type="project" value="InterPro"/>
</dbReference>
<dbReference type="NCBIfam" id="TIGR02589">
    <property type="entry name" value="cas_Csd2"/>
    <property type="match status" value="1"/>
</dbReference>
<dbReference type="InterPro" id="IPR013418">
    <property type="entry name" value="CRISPR-assoc_prot_Cas7/Csd2"/>
</dbReference>
<dbReference type="RefSeq" id="WP_154581587.1">
    <property type="nucleotide sequence ID" value="NZ_VULP01000054.1"/>
</dbReference>
<organism evidence="1 2">
    <name type="scientific">Anaerobutyricum soehngenii</name>
    <dbReference type="NCBI Taxonomy" id="105843"/>
    <lineage>
        <taxon>Bacteria</taxon>
        <taxon>Bacillati</taxon>
        <taxon>Bacillota</taxon>
        <taxon>Clostridia</taxon>
        <taxon>Lachnospirales</taxon>
        <taxon>Lachnospiraceae</taxon>
        <taxon>Anaerobutyricum</taxon>
    </lineage>
</organism>
<comment type="caution">
    <text evidence="1">The sequence shown here is derived from an EMBL/GenBank/DDBJ whole genome shotgun (WGS) entry which is preliminary data.</text>
</comment>
<dbReference type="EMBL" id="VULP01000054">
    <property type="protein sequence ID" value="MSU83469.1"/>
    <property type="molecule type" value="Genomic_DNA"/>
</dbReference>
<evidence type="ECO:0000313" key="1">
    <source>
        <dbReference type="EMBL" id="MSU83469.1"/>
    </source>
</evidence>
<dbReference type="Proteomes" id="UP000433359">
    <property type="component" value="Unassembled WGS sequence"/>
</dbReference>
<proteinExistence type="predicted"/>